<organism evidence="2 3">
    <name type="scientific">Symbiodinium natans</name>
    <dbReference type="NCBI Taxonomy" id="878477"/>
    <lineage>
        <taxon>Eukaryota</taxon>
        <taxon>Sar</taxon>
        <taxon>Alveolata</taxon>
        <taxon>Dinophyceae</taxon>
        <taxon>Suessiales</taxon>
        <taxon>Symbiodiniaceae</taxon>
        <taxon>Symbiodinium</taxon>
    </lineage>
</organism>
<proteinExistence type="predicted"/>
<dbReference type="EMBL" id="CAJNDS010000660">
    <property type="protein sequence ID" value="CAE7226090.1"/>
    <property type="molecule type" value="Genomic_DNA"/>
</dbReference>
<sequence>ERAEPLWITSPSPPSVGPEDPEDVASSPKYAWSVRGASDEEDVQAPPVREMDSEE</sequence>
<feature type="non-terminal residue" evidence="2">
    <location>
        <position position="1"/>
    </location>
</feature>
<feature type="non-terminal residue" evidence="2">
    <location>
        <position position="55"/>
    </location>
</feature>
<evidence type="ECO:0000256" key="1">
    <source>
        <dbReference type="SAM" id="MobiDB-lite"/>
    </source>
</evidence>
<comment type="caution">
    <text evidence="2">The sequence shown here is derived from an EMBL/GenBank/DDBJ whole genome shotgun (WGS) entry which is preliminary data.</text>
</comment>
<keyword evidence="3" id="KW-1185">Reference proteome</keyword>
<protein>
    <submittedName>
        <fullName evidence="2">Ces3b protein</fullName>
    </submittedName>
</protein>
<accession>A0A812KLE4</accession>
<reference evidence="2" key="1">
    <citation type="submission" date="2021-02" db="EMBL/GenBank/DDBJ databases">
        <authorList>
            <person name="Dougan E. K."/>
            <person name="Rhodes N."/>
            <person name="Thang M."/>
            <person name="Chan C."/>
        </authorList>
    </citation>
    <scope>NUCLEOTIDE SEQUENCE</scope>
</reference>
<gene>
    <name evidence="2" type="primary">Ces3b</name>
    <name evidence="2" type="ORF">SNAT2548_LOCUS8771</name>
</gene>
<name>A0A812KLE4_9DINO</name>
<evidence type="ECO:0000313" key="3">
    <source>
        <dbReference type="Proteomes" id="UP000604046"/>
    </source>
</evidence>
<feature type="region of interest" description="Disordered" evidence="1">
    <location>
        <begin position="1"/>
        <end position="55"/>
    </location>
</feature>
<dbReference type="AlphaFoldDB" id="A0A812KLE4"/>
<dbReference type="Proteomes" id="UP000604046">
    <property type="component" value="Unassembled WGS sequence"/>
</dbReference>
<evidence type="ECO:0000313" key="2">
    <source>
        <dbReference type="EMBL" id="CAE7226090.1"/>
    </source>
</evidence>